<dbReference type="InterPro" id="IPR009613">
    <property type="entry name" value="LMF"/>
</dbReference>
<evidence type="ECO:0000256" key="2">
    <source>
        <dbReference type="ARBA" id="ARBA00005512"/>
    </source>
</evidence>
<dbReference type="Proteomes" id="UP000594262">
    <property type="component" value="Unplaced"/>
</dbReference>
<evidence type="ECO:0000256" key="8">
    <source>
        <dbReference type="PROSITE-ProRule" id="PRU01005"/>
    </source>
</evidence>
<keyword evidence="3 9" id="KW-0812">Transmembrane</keyword>
<dbReference type="Pfam" id="PF01549">
    <property type="entry name" value="ShK"/>
    <property type="match status" value="1"/>
</dbReference>
<evidence type="ECO:0000256" key="4">
    <source>
        <dbReference type="ARBA" id="ARBA00022824"/>
    </source>
</evidence>
<dbReference type="GO" id="GO:0005789">
    <property type="term" value="C:endoplasmic reticulum membrane"/>
    <property type="evidence" value="ECO:0007669"/>
    <property type="project" value="UniProtKB-SubCell"/>
</dbReference>
<dbReference type="PANTHER" id="PTHR14463:SF5">
    <property type="entry name" value="LIPASE MATURATION FACTOR 2"/>
    <property type="match status" value="1"/>
</dbReference>
<accession>A0A7M5U351</accession>
<evidence type="ECO:0000259" key="10">
    <source>
        <dbReference type="PROSITE" id="PS51670"/>
    </source>
</evidence>
<feature type="disulfide bond" evidence="8">
    <location>
        <begin position="51"/>
        <end position="85"/>
    </location>
</feature>
<organism evidence="11 12">
    <name type="scientific">Clytia hemisphaerica</name>
    <dbReference type="NCBI Taxonomy" id="252671"/>
    <lineage>
        <taxon>Eukaryota</taxon>
        <taxon>Metazoa</taxon>
        <taxon>Cnidaria</taxon>
        <taxon>Hydrozoa</taxon>
        <taxon>Hydroidolina</taxon>
        <taxon>Leptothecata</taxon>
        <taxon>Obeliida</taxon>
        <taxon>Clytiidae</taxon>
        <taxon>Clytia</taxon>
    </lineage>
</organism>
<comment type="caution">
    <text evidence="8">Lacks conserved residue(s) required for the propagation of feature annotation.</text>
</comment>
<dbReference type="RefSeq" id="XP_066920619.1">
    <property type="nucleotide sequence ID" value="XM_067064518.1"/>
</dbReference>
<feature type="transmembrane region" description="Helical" evidence="9">
    <location>
        <begin position="346"/>
        <end position="368"/>
    </location>
</feature>
<feature type="domain" description="ShKT" evidence="10">
    <location>
        <begin position="51"/>
        <end position="85"/>
    </location>
</feature>
<dbReference type="Pfam" id="PF25179">
    <property type="entry name" value="LMF1_C"/>
    <property type="match status" value="1"/>
</dbReference>
<dbReference type="OrthoDB" id="6019956at2759"/>
<feature type="transmembrane region" description="Helical" evidence="9">
    <location>
        <begin position="433"/>
        <end position="455"/>
    </location>
</feature>
<dbReference type="InterPro" id="IPR003582">
    <property type="entry name" value="ShKT_dom"/>
</dbReference>
<sequence length="702" mass="81614">MSEGNIHVQSLFIWCMAAIYFFAFSSLYFQIPGLYGRKGLMPAVKELKGQCFDSDERCTNWAEVGECKNNQNWMERNCMVSCKVCEKAGELSITQKLSKKKTLLWFSPALGLDVSSGMELICLNGMALSIAAMISSGFQNKFVFIALWLLYFSVYQVGQTFLWFQWDILLLETGFLTIFVAQLFNSKSGMNGGHTAMAFWLVKWLLFRLMFQSGVVKLQSDCPTWWGLTALNWHYESQCIPAPLAWYAHQLPEWFQKLSVVATYVIEIALPFLFFLPIRSLRIWGFFSQILLQVLIIMTGNYTFFNLLTMTLCLSLIDDRFLFEYTPSFVGKYFQLPKVTYEKRSIFRRLSVFLLKTAVTTTLIYWIVKYFNIRFAADSSQILSDIAFSKEEFKSAVTKLTRFSIYMGILSHLVHLVRYLGDAAADDRKLKTLIRTFFAAIFATVAGWIFCISLVPFTQIDRSVQNDIWPVVKEWNNVVDSYELVHSYGLFRSMTGVGGRPEIIIEGTNDFRNGPWKEYNFKYKPGNLKTPLPVVAPHQPRLDWQMWFAALGSYQHNPWFIHLIYKLLEGEKDVLDLVGENPFPDKPPIYIRSRLYTYHYTTLSKQTTGIIDGVLRSRRIGSWWNRDSPKEYTPPLSVNDESLINYIKSLGWHKQKLKKEKPNGKLYLFLKAVRKLLKNLDPTFFMFQIILFSLIFKYFYHL</sequence>
<reference evidence="11" key="1">
    <citation type="submission" date="2021-01" db="UniProtKB">
        <authorList>
            <consortium name="EnsemblMetazoa"/>
        </authorList>
    </citation>
    <scope>IDENTIFICATION</scope>
</reference>
<evidence type="ECO:0000256" key="1">
    <source>
        <dbReference type="ARBA" id="ARBA00004477"/>
    </source>
</evidence>
<comment type="similarity">
    <text evidence="2 9">Belongs to the lipase maturation factor family.</text>
</comment>
<dbReference type="SMART" id="SM00254">
    <property type="entry name" value="ShKT"/>
    <property type="match status" value="1"/>
</dbReference>
<feature type="transmembrane region" description="Helical" evidence="9">
    <location>
        <begin position="12"/>
        <end position="31"/>
    </location>
</feature>
<keyword evidence="12" id="KW-1185">Reference proteome</keyword>
<evidence type="ECO:0000256" key="5">
    <source>
        <dbReference type="ARBA" id="ARBA00022989"/>
    </source>
</evidence>
<dbReference type="GO" id="GO:0051604">
    <property type="term" value="P:protein maturation"/>
    <property type="evidence" value="ECO:0007669"/>
    <property type="project" value="InterPro"/>
</dbReference>
<dbReference type="PROSITE" id="PS51670">
    <property type="entry name" value="SHKT"/>
    <property type="match status" value="1"/>
</dbReference>
<evidence type="ECO:0000256" key="7">
    <source>
        <dbReference type="ARBA" id="ARBA00023180"/>
    </source>
</evidence>
<dbReference type="EnsemblMetazoa" id="CLYHEMT005583.1">
    <property type="protein sequence ID" value="CLYHEMP005583.1"/>
    <property type="gene ID" value="CLYHEMG005583"/>
</dbReference>
<keyword evidence="5 9" id="KW-1133">Transmembrane helix</keyword>
<dbReference type="InterPro" id="IPR057434">
    <property type="entry name" value="LMF1/2_N"/>
</dbReference>
<feature type="transmembrane region" description="Helical" evidence="9">
    <location>
        <begin position="164"/>
        <end position="184"/>
    </location>
</feature>
<feature type="transmembrane region" description="Helical" evidence="9">
    <location>
        <begin position="142"/>
        <end position="158"/>
    </location>
</feature>
<evidence type="ECO:0000256" key="3">
    <source>
        <dbReference type="ARBA" id="ARBA00022692"/>
    </source>
</evidence>
<feature type="transmembrane region" description="Helical" evidence="9">
    <location>
        <begin position="196"/>
        <end position="216"/>
    </location>
</feature>
<proteinExistence type="inferred from homology"/>
<evidence type="ECO:0000313" key="12">
    <source>
        <dbReference type="Proteomes" id="UP000594262"/>
    </source>
</evidence>
<dbReference type="GeneID" id="136807899"/>
<feature type="transmembrane region" description="Helical" evidence="9">
    <location>
        <begin position="290"/>
        <end position="317"/>
    </location>
</feature>
<comment type="subcellular location">
    <subcellularLocation>
        <location evidence="1 9">Endoplasmic reticulum membrane</location>
        <topology evidence="1 9">Multi-pass membrane protein</topology>
    </subcellularLocation>
</comment>
<keyword evidence="6 9" id="KW-0472">Membrane</keyword>
<keyword evidence="4 9" id="KW-0256">Endoplasmic reticulum</keyword>
<evidence type="ECO:0000313" key="11">
    <source>
        <dbReference type="EnsemblMetazoa" id="CLYHEMP005583.1"/>
    </source>
</evidence>
<evidence type="ECO:0000256" key="9">
    <source>
        <dbReference type="RuleBase" id="RU361229"/>
    </source>
</evidence>
<keyword evidence="7" id="KW-0325">Glycoprotein</keyword>
<dbReference type="InterPro" id="IPR057433">
    <property type="entry name" value="LMF1/2_C"/>
</dbReference>
<comment type="function">
    <text evidence="9">Involved in the maturation of specific proteins in the endoplasmic reticulum.</text>
</comment>
<dbReference type="Pfam" id="PF06762">
    <property type="entry name" value="LMF1"/>
    <property type="match status" value="1"/>
</dbReference>
<dbReference type="AlphaFoldDB" id="A0A7M5U351"/>
<name>A0A7M5U351_9CNID</name>
<keyword evidence="8" id="KW-1015">Disulfide bond</keyword>
<evidence type="ECO:0000256" key="6">
    <source>
        <dbReference type="ARBA" id="ARBA00023136"/>
    </source>
</evidence>
<dbReference type="PANTHER" id="PTHR14463">
    <property type="entry name" value="LIPASE MATURATION FACTOR"/>
    <property type="match status" value="1"/>
</dbReference>
<protein>
    <recommendedName>
        <fullName evidence="9">Lipase maturation factor</fullName>
    </recommendedName>
</protein>
<feature type="transmembrane region" description="Helical" evidence="9">
    <location>
        <begin position="258"/>
        <end position="278"/>
    </location>
</feature>
<feature type="transmembrane region" description="Helical" evidence="9">
    <location>
        <begin position="683"/>
        <end position="700"/>
    </location>
</feature>